<dbReference type="RefSeq" id="XP_013247497.1">
    <property type="nucleotide sequence ID" value="XM_013392043.1"/>
</dbReference>
<name>U6GXU7_EIMAC</name>
<organism evidence="1 2">
    <name type="scientific">Eimeria acervulina</name>
    <name type="common">Coccidian parasite</name>
    <dbReference type="NCBI Taxonomy" id="5801"/>
    <lineage>
        <taxon>Eukaryota</taxon>
        <taxon>Sar</taxon>
        <taxon>Alveolata</taxon>
        <taxon>Apicomplexa</taxon>
        <taxon>Conoidasida</taxon>
        <taxon>Coccidia</taxon>
        <taxon>Eucoccidiorida</taxon>
        <taxon>Eimeriorina</taxon>
        <taxon>Eimeriidae</taxon>
        <taxon>Eimeria</taxon>
    </lineage>
</organism>
<protein>
    <submittedName>
        <fullName evidence="1">Uncharacterized protein</fullName>
    </submittedName>
</protein>
<reference evidence="1" key="1">
    <citation type="submission" date="2013-10" db="EMBL/GenBank/DDBJ databases">
        <title>Genomic analysis of the causative agents of coccidiosis in chickens.</title>
        <authorList>
            <person name="Reid A.J."/>
            <person name="Blake D."/>
            <person name="Billington K."/>
            <person name="Browne H."/>
            <person name="Dunn M."/>
            <person name="Hung S."/>
            <person name="Kawahara F."/>
            <person name="Miranda-Saavedra D."/>
            <person name="Mourier T."/>
            <person name="Nagra H."/>
            <person name="Otto T.D."/>
            <person name="Rawlings N."/>
            <person name="Sanchez A."/>
            <person name="Sanders M."/>
            <person name="Subramaniam C."/>
            <person name="Tay Y."/>
            <person name="Dear P."/>
            <person name="Doerig C."/>
            <person name="Gruber A."/>
            <person name="Parkinson J."/>
            <person name="Shirley M."/>
            <person name="Wan K.L."/>
            <person name="Berriman M."/>
            <person name="Tomley F."/>
            <person name="Pain A."/>
        </authorList>
    </citation>
    <scope>NUCLEOTIDE SEQUENCE</scope>
    <source>
        <strain evidence="1">Houghton</strain>
    </source>
</reference>
<dbReference type="EMBL" id="HG673405">
    <property type="protein sequence ID" value="CDI83374.1"/>
    <property type="molecule type" value="Genomic_DNA"/>
</dbReference>
<dbReference type="Proteomes" id="UP000018050">
    <property type="component" value="Unassembled WGS sequence"/>
</dbReference>
<evidence type="ECO:0000313" key="2">
    <source>
        <dbReference type="Proteomes" id="UP000018050"/>
    </source>
</evidence>
<reference evidence="1" key="2">
    <citation type="submission" date="2013-10" db="EMBL/GenBank/DDBJ databases">
        <authorList>
            <person name="Aslett M."/>
        </authorList>
    </citation>
    <scope>NUCLEOTIDE SEQUENCE</scope>
    <source>
        <strain evidence="1">Houghton</strain>
    </source>
</reference>
<accession>U6GXU7</accession>
<keyword evidence="2" id="KW-1185">Reference proteome</keyword>
<dbReference type="AlphaFoldDB" id="U6GXU7"/>
<gene>
    <name evidence="1" type="ORF">EAH_00036860</name>
</gene>
<dbReference type="GeneID" id="25271756"/>
<proteinExistence type="predicted"/>
<sequence length="144" mass="16229">MTRLDGTGDSRLPIPPYPCLAPKLTAHLGKLDPVGREQRTGQDSYMTPISASVQTDTYGQHASCRPDNGHRFIEKVLCFRSLNLQPHVPNYLAQVDIGSATHIMDDSLIIRQNTIHKMHQSCRSVDEPLRHEPTTIRFLFVRNA</sequence>
<evidence type="ECO:0000313" key="1">
    <source>
        <dbReference type="EMBL" id="CDI83374.1"/>
    </source>
</evidence>
<dbReference type="VEuPathDB" id="ToxoDB:EAH_00036860"/>